<dbReference type="Proteomes" id="UP000219465">
    <property type="component" value="Unassembled WGS sequence"/>
</dbReference>
<dbReference type="SMART" id="SM00346">
    <property type="entry name" value="HTH_ICLR"/>
    <property type="match status" value="1"/>
</dbReference>
<dbReference type="Gene3D" id="3.30.450.40">
    <property type="match status" value="1"/>
</dbReference>
<proteinExistence type="predicted"/>
<dbReference type="AlphaFoldDB" id="A0A286I6P7"/>
<dbReference type="InterPro" id="IPR005471">
    <property type="entry name" value="Tscrpt_reg_IclR_N"/>
</dbReference>
<dbReference type="Gene3D" id="1.10.10.10">
    <property type="entry name" value="Winged helix-like DNA-binding domain superfamily/Winged helix DNA-binding domain"/>
    <property type="match status" value="1"/>
</dbReference>
<dbReference type="SUPFAM" id="SSF55781">
    <property type="entry name" value="GAF domain-like"/>
    <property type="match status" value="1"/>
</dbReference>
<dbReference type="InterPro" id="IPR029016">
    <property type="entry name" value="GAF-like_dom_sf"/>
</dbReference>
<feature type="domain" description="HTH iclR-type" evidence="4">
    <location>
        <begin position="4"/>
        <end position="65"/>
    </location>
</feature>
<dbReference type="RefSeq" id="WP_097105740.1">
    <property type="nucleotide sequence ID" value="NZ_OCPC01000001.1"/>
</dbReference>
<evidence type="ECO:0000256" key="2">
    <source>
        <dbReference type="ARBA" id="ARBA00023125"/>
    </source>
</evidence>
<keyword evidence="3" id="KW-0804">Transcription</keyword>
<name>A0A286I6P7_9HYPH</name>
<keyword evidence="7" id="KW-1185">Reference proteome</keyword>
<keyword evidence="2 6" id="KW-0238">DNA-binding</keyword>
<evidence type="ECO:0000259" key="5">
    <source>
        <dbReference type="PROSITE" id="PS51078"/>
    </source>
</evidence>
<accession>A0A286I6P7</accession>
<dbReference type="PROSITE" id="PS51078">
    <property type="entry name" value="ICLR_ED"/>
    <property type="match status" value="1"/>
</dbReference>
<sequence>MSSLQTLSRGIQVLEIVSRTPSGLQIAEIAHILGVHRAIAYRLVATLEEHLLVTRDQQGRIQIGGGIVALSDRYQPQLRAKALPVLRSLAEASGGTAFLCVGQGDECVAIEVAEPEAPLLKVSYRVGSRHPVTRGAAGLAIAMQRPPRPGDSDDLLTARKNGFALTRGQLQEGAIGVAAPLGKTGATGRSVPGAEACIGVVAMHALDTTSATAAVLSHRDRLREALA</sequence>
<dbReference type="PROSITE" id="PS51077">
    <property type="entry name" value="HTH_ICLR"/>
    <property type="match status" value="1"/>
</dbReference>
<dbReference type="EMBL" id="OCPC01000001">
    <property type="protein sequence ID" value="SOE15788.1"/>
    <property type="molecule type" value="Genomic_DNA"/>
</dbReference>
<evidence type="ECO:0000313" key="7">
    <source>
        <dbReference type="Proteomes" id="UP000219465"/>
    </source>
</evidence>
<organism evidence="6 7">
    <name type="scientific">Hoeflea halophila</name>
    <dbReference type="NCBI Taxonomy" id="714899"/>
    <lineage>
        <taxon>Bacteria</taxon>
        <taxon>Pseudomonadati</taxon>
        <taxon>Pseudomonadota</taxon>
        <taxon>Alphaproteobacteria</taxon>
        <taxon>Hyphomicrobiales</taxon>
        <taxon>Rhizobiaceae</taxon>
        <taxon>Hoeflea</taxon>
    </lineage>
</organism>
<protein>
    <submittedName>
        <fullName evidence="6">DNA-binding IclR family transcriptional regulator</fullName>
    </submittedName>
</protein>
<evidence type="ECO:0000259" key="4">
    <source>
        <dbReference type="PROSITE" id="PS51077"/>
    </source>
</evidence>
<dbReference type="InterPro" id="IPR036390">
    <property type="entry name" value="WH_DNA-bd_sf"/>
</dbReference>
<keyword evidence="1" id="KW-0805">Transcription regulation</keyword>
<feature type="domain" description="IclR-ED" evidence="5">
    <location>
        <begin position="66"/>
        <end position="227"/>
    </location>
</feature>
<dbReference type="PANTHER" id="PTHR30136:SF24">
    <property type="entry name" value="HTH-TYPE TRANSCRIPTIONAL REPRESSOR ALLR"/>
    <property type="match status" value="1"/>
</dbReference>
<dbReference type="GO" id="GO:0003677">
    <property type="term" value="F:DNA binding"/>
    <property type="evidence" value="ECO:0007669"/>
    <property type="project" value="UniProtKB-KW"/>
</dbReference>
<dbReference type="GO" id="GO:0003700">
    <property type="term" value="F:DNA-binding transcription factor activity"/>
    <property type="evidence" value="ECO:0007669"/>
    <property type="project" value="TreeGrafter"/>
</dbReference>
<dbReference type="SUPFAM" id="SSF46785">
    <property type="entry name" value="Winged helix' DNA-binding domain"/>
    <property type="match status" value="1"/>
</dbReference>
<evidence type="ECO:0000256" key="1">
    <source>
        <dbReference type="ARBA" id="ARBA00023015"/>
    </source>
</evidence>
<evidence type="ECO:0000313" key="6">
    <source>
        <dbReference type="EMBL" id="SOE15788.1"/>
    </source>
</evidence>
<gene>
    <name evidence="6" type="ORF">SAMN05877838_1098</name>
</gene>
<dbReference type="InterPro" id="IPR014757">
    <property type="entry name" value="Tscrpt_reg_IclR_C"/>
</dbReference>
<evidence type="ECO:0000256" key="3">
    <source>
        <dbReference type="ARBA" id="ARBA00023163"/>
    </source>
</evidence>
<dbReference type="InterPro" id="IPR050707">
    <property type="entry name" value="HTH_MetabolicPath_Reg"/>
</dbReference>
<dbReference type="Pfam" id="PF09339">
    <property type="entry name" value="HTH_IclR"/>
    <property type="match status" value="1"/>
</dbReference>
<dbReference type="OrthoDB" id="6057486at2"/>
<dbReference type="PANTHER" id="PTHR30136">
    <property type="entry name" value="HELIX-TURN-HELIX TRANSCRIPTIONAL REGULATOR, ICLR FAMILY"/>
    <property type="match status" value="1"/>
</dbReference>
<reference evidence="7" key="1">
    <citation type="submission" date="2017-08" db="EMBL/GenBank/DDBJ databases">
        <authorList>
            <person name="Varghese N."/>
            <person name="Submissions S."/>
        </authorList>
    </citation>
    <scope>NUCLEOTIDE SEQUENCE [LARGE SCALE GENOMIC DNA]</scope>
    <source>
        <strain evidence="7">KCTC 23107</strain>
    </source>
</reference>
<dbReference type="GO" id="GO:0045892">
    <property type="term" value="P:negative regulation of DNA-templated transcription"/>
    <property type="evidence" value="ECO:0007669"/>
    <property type="project" value="TreeGrafter"/>
</dbReference>
<dbReference type="InterPro" id="IPR036388">
    <property type="entry name" value="WH-like_DNA-bd_sf"/>
</dbReference>